<dbReference type="InterPro" id="IPR006076">
    <property type="entry name" value="FAD-dep_OxRdtase"/>
</dbReference>
<dbReference type="RefSeq" id="WP_215617372.1">
    <property type="nucleotide sequence ID" value="NZ_JADOER010000004.1"/>
</dbReference>
<organism evidence="3 4">
    <name type="scientific">Leptothoe kymatousa TAU-MAC 1615</name>
    <dbReference type="NCBI Taxonomy" id="2364775"/>
    <lineage>
        <taxon>Bacteria</taxon>
        <taxon>Bacillati</taxon>
        <taxon>Cyanobacteriota</taxon>
        <taxon>Cyanophyceae</taxon>
        <taxon>Nodosilineales</taxon>
        <taxon>Cymatolegaceae</taxon>
        <taxon>Leptothoe</taxon>
        <taxon>Leptothoe kymatousa</taxon>
    </lineage>
</organism>
<name>A0ABS5Y115_9CYAN</name>
<dbReference type="SUPFAM" id="SSF51905">
    <property type="entry name" value="FAD/NAD(P)-binding domain"/>
    <property type="match status" value="1"/>
</dbReference>
<proteinExistence type="predicted"/>
<feature type="domain" description="FAD dependent oxidoreductase" evidence="2">
    <location>
        <begin position="5"/>
        <end position="371"/>
    </location>
</feature>
<evidence type="ECO:0000259" key="2">
    <source>
        <dbReference type="Pfam" id="PF01266"/>
    </source>
</evidence>
<evidence type="ECO:0000256" key="1">
    <source>
        <dbReference type="ARBA" id="ARBA00023002"/>
    </source>
</evidence>
<dbReference type="PANTHER" id="PTHR13847">
    <property type="entry name" value="SARCOSINE DEHYDROGENASE-RELATED"/>
    <property type="match status" value="1"/>
</dbReference>
<sequence>MDTFDWIVIGNGLAGAALSYELVCQGLSVLLVDDGNPDSATRCSYGGIAYWSGTNPITQTLCDLGIERHRQLSEELGATTEFRELDLLLTFGVEVDGTSLVEQYDKFEIAPQLISATEAKGLEPQLTMANLGGAFTVKHGHVNPIKTLSALNQAFRRLGGQQMMATVTGLVTIKNKVTGILTATQAYAASNIVVAAGGYSRQLLRSNNLRVPLYHTHAEMVTLPKVDAHLQTLIMPAVAQRFTAEHTASSANTDHLWEGGPHEIASPILDSGVVQFLDGTTYIGQISRFRTDLAPNPVDVATSEADMRQAITEQLPCLAHAPGQWRHSLVTFSRDGLPLLGPLPGVDGLHIFAGFTSPFAMLLPIAQRFARWVCRSSHDSDGLLDKMQVTRFSQASTPKTPIAN</sequence>
<comment type="caution">
    <text evidence="3">The sequence shown here is derived from an EMBL/GenBank/DDBJ whole genome shotgun (WGS) entry which is preliminary data.</text>
</comment>
<reference evidence="3 4" key="1">
    <citation type="journal article" date="2021" name="Mar. Drugs">
        <title>Genome Reduction and Secondary Metabolism of the Marine Sponge-Associated Cyanobacterium Leptothoe.</title>
        <authorList>
            <person name="Konstantinou D."/>
            <person name="Popin R.V."/>
            <person name="Fewer D.P."/>
            <person name="Sivonen K."/>
            <person name="Gkelis S."/>
        </authorList>
    </citation>
    <scope>NUCLEOTIDE SEQUENCE [LARGE SCALE GENOMIC DNA]</scope>
    <source>
        <strain evidence="3 4">TAU-MAC 1615</strain>
    </source>
</reference>
<dbReference type="InterPro" id="IPR036188">
    <property type="entry name" value="FAD/NAD-bd_sf"/>
</dbReference>
<dbReference type="Gene3D" id="3.50.50.60">
    <property type="entry name" value="FAD/NAD(P)-binding domain"/>
    <property type="match status" value="1"/>
</dbReference>
<evidence type="ECO:0000313" key="3">
    <source>
        <dbReference type="EMBL" id="MBT9311490.1"/>
    </source>
</evidence>
<dbReference type="PANTHER" id="PTHR13847:SF287">
    <property type="entry name" value="FAD-DEPENDENT OXIDOREDUCTASE DOMAIN-CONTAINING PROTEIN 1"/>
    <property type="match status" value="1"/>
</dbReference>
<protein>
    <submittedName>
        <fullName evidence="3">FAD-binding oxidoreductase</fullName>
    </submittedName>
</protein>
<gene>
    <name evidence="3" type="ORF">IXB28_04680</name>
</gene>
<dbReference type="Pfam" id="PF01266">
    <property type="entry name" value="DAO"/>
    <property type="match status" value="1"/>
</dbReference>
<accession>A0ABS5Y115</accession>
<dbReference type="Gene3D" id="3.30.9.10">
    <property type="entry name" value="D-Amino Acid Oxidase, subunit A, domain 2"/>
    <property type="match status" value="1"/>
</dbReference>
<keyword evidence="4" id="KW-1185">Reference proteome</keyword>
<evidence type="ECO:0000313" key="4">
    <source>
        <dbReference type="Proteomes" id="UP001196661"/>
    </source>
</evidence>
<dbReference type="Proteomes" id="UP001196661">
    <property type="component" value="Unassembled WGS sequence"/>
</dbReference>
<dbReference type="EMBL" id="JADOER010000004">
    <property type="protein sequence ID" value="MBT9311490.1"/>
    <property type="molecule type" value="Genomic_DNA"/>
</dbReference>
<keyword evidence="1" id="KW-0560">Oxidoreductase</keyword>